<dbReference type="AlphaFoldDB" id="A0AAN9UCQ9"/>
<reference evidence="3" key="2">
    <citation type="submission" date="2024-02" db="EMBL/GenBank/DDBJ databases">
        <title>De novo assembly and annotation of 12 fungi associated with fruit tree decline syndrome in Ontario, Canada.</title>
        <authorList>
            <person name="Sulman M."/>
            <person name="Ellouze W."/>
            <person name="Ilyukhin E."/>
        </authorList>
    </citation>
    <scope>NUCLEOTIDE SEQUENCE</scope>
    <source>
        <strain evidence="3">FDS-564</strain>
    </source>
</reference>
<feature type="compositionally biased region" description="Basic and acidic residues" evidence="1">
    <location>
        <begin position="205"/>
        <end position="216"/>
    </location>
</feature>
<comment type="caution">
    <text evidence="3">The sequence shown here is derived from an EMBL/GenBank/DDBJ whole genome shotgun (WGS) entry which is preliminary data.</text>
</comment>
<proteinExistence type="predicted"/>
<feature type="compositionally biased region" description="Pro residues" evidence="1">
    <location>
        <begin position="1"/>
        <end position="10"/>
    </location>
</feature>
<name>A0AAN9UCQ9_9PEZI</name>
<evidence type="ECO:0000313" key="3">
    <source>
        <dbReference type="EMBL" id="KAK7745273.1"/>
    </source>
</evidence>
<evidence type="ECO:0000256" key="1">
    <source>
        <dbReference type="SAM" id="MobiDB-lite"/>
    </source>
</evidence>
<feature type="compositionally biased region" description="Low complexity" evidence="1">
    <location>
        <begin position="127"/>
        <end position="137"/>
    </location>
</feature>
<feature type="compositionally biased region" description="Low complexity" evidence="1">
    <location>
        <begin position="176"/>
        <end position="193"/>
    </location>
</feature>
<organism evidence="3 4">
    <name type="scientific">Cytospora paraplurivora</name>
    <dbReference type="NCBI Taxonomy" id="2898453"/>
    <lineage>
        <taxon>Eukaryota</taxon>
        <taxon>Fungi</taxon>
        <taxon>Dikarya</taxon>
        <taxon>Ascomycota</taxon>
        <taxon>Pezizomycotina</taxon>
        <taxon>Sordariomycetes</taxon>
        <taxon>Sordariomycetidae</taxon>
        <taxon>Diaporthales</taxon>
        <taxon>Cytosporaceae</taxon>
        <taxon>Cytospora</taxon>
    </lineage>
</organism>
<gene>
    <name evidence="3" type="ORF">SLS53_002768</name>
    <name evidence="2" type="ORF">SLS53_009269</name>
</gene>
<dbReference type="EMBL" id="JAJSPL020000073">
    <property type="protein sequence ID" value="KAK7729274.1"/>
    <property type="molecule type" value="Genomic_DNA"/>
</dbReference>
<protein>
    <submittedName>
        <fullName evidence="3">Uncharacterized protein</fullName>
    </submittedName>
</protein>
<keyword evidence="4" id="KW-1185">Reference proteome</keyword>
<sequence>MHLTPPPTSSPGPDSQIDPRRRRRERPEPEPEPDSEEDAISTEEEFSNPQGTEYDSEDDTRQPTTTSRKPQLKQPPPRFSEGSRKEKSKTKIRRPLPIVKATGTSTPVYRTNASEGESDSSLPPRPTQRGTPPRIQRNPAPPAGSTRPRRPRNDTPRSALDSDSSDSSSGPWQPLSAAAAPPSRPTTSSSPSSTRRKRPAVSSRQKTDWDSSDEHAQSLISRARRKIAVRRVDQEGNDFDDLDDVNDAGDDDDDDDDDDDGDDGGEVGEEAVMPVVVPPRPAPKSQVAGGKKAKLAVELKLNLEIEIQLKVHIQGDLTLELF</sequence>
<feature type="region of interest" description="Disordered" evidence="1">
    <location>
        <begin position="1"/>
        <end position="291"/>
    </location>
</feature>
<accession>A0AAN9UCQ9</accession>
<feature type="compositionally biased region" description="Acidic residues" evidence="1">
    <location>
        <begin position="235"/>
        <end position="269"/>
    </location>
</feature>
<dbReference type="EMBL" id="JAJSPL020000008">
    <property type="protein sequence ID" value="KAK7745273.1"/>
    <property type="molecule type" value="Genomic_DNA"/>
</dbReference>
<dbReference type="Proteomes" id="UP001320245">
    <property type="component" value="Unassembled WGS sequence"/>
</dbReference>
<evidence type="ECO:0000313" key="2">
    <source>
        <dbReference type="EMBL" id="KAK7729274.1"/>
    </source>
</evidence>
<reference evidence="3 4" key="1">
    <citation type="journal article" date="2023" name="PLoS ONE">
        <title>Cytospora paraplurivora sp. nov. isolated from orchards with fruit tree decline syndrome in Ontario, Canada.</title>
        <authorList>
            <person name="Ilyukhin E."/>
            <person name="Nguyen H.D.T."/>
            <person name="Castle A.J."/>
            <person name="Ellouze W."/>
        </authorList>
    </citation>
    <scope>NUCLEOTIDE SEQUENCE [LARGE SCALE GENOMIC DNA]</scope>
    <source>
        <strain evidence="3 4">FDS-564</strain>
    </source>
</reference>
<evidence type="ECO:0000313" key="4">
    <source>
        <dbReference type="Proteomes" id="UP001320245"/>
    </source>
</evidence>
<feature type="compositionally biased region" description="Polar residues" evidence="1">
    <location>
        <begin position="102"/>
        <end position="121"/>
    </location>
</feature>
<feature type="compositionally biased region" description="Acidic residues" evidence="1">
    <location>
        <begin position="30"/>
        <end position="46"/>
    </location>
</feature>